<evidence type="ECO:0000313" key="2">
    <source>
        <dbReference type="Proteomes" id="UP000320235"/>
    </source>
</evidence>
<reference evidence="1 2" key="1">
    <citation type="submission" date="2019-06" db="EMBL/GenBank/DDBJ databases">
        <title>Sequencing the genomes of 1000 actinobacteria strains.</title>
        <authorList>
            <person name="Klenk H.-P."/>
        </authorList>
    </citation>
    <scope>NUCLEOTIDE SEQUENCE [LARGE SCALE GENOMIC DNA]</scope>
    <source>
        <strain evidence="1 2">DSM 105492</strain>
    </source>
</reference>
<name>A0A543FJI9_9MICO</name>
<accession>A0A543FJI9</accession>
<dbReference type="Proteomes" id="UP000320235">
    <property type="component" value="Unassembled WGS sequence"/>
</dbReference>
<keyword evidence="2" id="KW-1185">Reference proteome</keyword>
<gene>
    <name evidence="1" type="ORF">FB391_0315</name>
</gene>
<evidence type="ECO:0000313" key="1">
    <source>
        <dbReference type="EMBL" id="TQM34028.1"/>
    </source>
</evidence>
<proteinExistence type="predicted"/>
<dbReference type="EMBL" id="VFPE01000001">
    <property type="protein sequence ID" value="TQM34028.1"/>
    <property type="molecule type" value="Genomic_DNA"/>
</dbReference>
<dbReference type="AlphaFoldDB" id="A0A543FJI9"/>
<sequence>MVDDLRAELAANQESELEFSVVLPPGWARFGVDAEAERRLTANMMAVLRERSTPAETMSVRQFVHAGFTELRRQKAVACYLPVAPVDDIVIPASITVAPAPVRSPDRLEEFAQRVEAKSVVFARGRDEDGLEVWRWEQRRAGLPGEGGEDAGSRTVSYLFEAPRGSRRTPAVVSGSLLYAAGEAESDFAEDVLVLLDAIMGTFTWSAR</sequence>
<dbReference type="RefSeq" id="WP_141892551.1">
    <property type="nucleotide sequence ID" value="NZ_BAABLH010000020.1"/>
</dbReference>
<comment type="caution">
    <text evidence="1">The sequence shown here is derived from an EMBL/GenBank/DDBJ whole genome shotgun (WGS) entry which is preliminary data.</text>
</comment>
<dbReference type="OrthoDB" id="3769378at2"/>
<organism evidence="1 2">
    <name type="scientific">Microbacterium kyungheense</name>
    <dbReference type="NCBI Taxonomy" id="1263636"/>
    <lineage>
        <taxon>Bacteria</taxon>
        <taxon>Bacillati</taxon>
        <taxon>Actinomycetota</taxon>
        <taxon>Actinomycetes</taxon>
        <taxon>Micrococcales</taxon>
        <taxon>Microbacteriaceae</taxon>
        <taxon>Microbacterium</taxon>
    </lineage>
</organism>
<protein>
    <submittedName>
        <fullName evidence="1">Uncharacterized protein</fullName>
    </submittedName>
</protein>